<dbReference type="EMBL" id="JADEXN010000302">
    <property type="protein sequence ID" value="MBE9042126.1"/>
    <property type="molecule type" value="Genomic_DNA"/>
</dbReference>
<name>A0A928VXV7_9CYAN</name>
<accession>A0A928VXV7</accession>
<gene>
    <name evidence="1" type="ORF">IQ235_15200</name>
</gene>
<dbReference type="AlphaFoldDB" id="A0A928VXV7"/>
<sequence>MKTNISATIDAKLLRNLEERTGMVRSQLLEIALRHYQHFLIQEELERFYSQHEETEDEEYAADVAQMNLDAAMADD</sequence>
<organism evidence="1 2">
    <name type="scientific">Zarconia navalis LEGE 11467</name>
    <dbReference type="NCBI Taxonomy" id="1828826"/>
    <lineage>
        <taxon>Bacteria</taxon>
        <taxon>Bacillati</taxon>
        <taxon>Cyanobacteriota</taxon>
        <taxon>Cyanophyceae</taxon>
        <taxon>Oscillatoriophycideae</taxon>
        <taxon>Oscillatoriales</taxon>
        <taxon>Oscillatoriales incertae sedis</taxon>
        <taxon>Zarconia</taxon>
        <taxon>Zarconia navalis</taxon>
    </lineage>
</organism>
<evidence type="ECO:0000313" key="2">
    <source>
        <dbReference type="Proteomes" id="UP000621799"/>
    </source>
</evidence>
<dbReference type="Proteomes" id="UP000621799">
    <property type="component" value="Unassembled WGS sequence"/>
</dbReference>
<keyword evidence="2" id="KW-1185">Reference proteome</keyword>
<protein>
    <submittedName>
        <fullName evidence="1">Uncharacterized protein</fullName>
    </submittedName>
</protein>
<proteinExistence type="predicted"/>
<dbReference type="RefSeq" id="WP_264322304.1">
    <property type="nucleotide sequence ID" value="NZ_JADEXN010000302.1"/>
</dbReference>
<evidence type="ECO:0000313" key="1">
    <source>
        <dbReference type="EMBL" id="MBE9042126.1"/>
    </source>
</evidence>
<comment type="caution">
    <text evidence="1">The sequence shown here is derived from an EMBL/GenBank/DDBJ whole genome shotgun (WGS) entry which is preliminary data.</text>
</comment>
<reference evidence="1" key="1">
    <citation type="submission" date="2020-10" db="EMBL/GenBank/DDBJ databases">
        <authorList>
            <person name="Castelo-Branco R."/>
            <person name="Eusebio N."/>
            <person name="Adriana R."/>
            <person name="Vieira A."/>
            <person name="Brugerolle De Fraissinette N."/>
            <person name="Rezende De Castro R."/>
            <person name="Schneider M.P."/>
            <person name="Vasconcelos V."/>
            <person name="Leao P.N."/>
        </authorList>
    </citation>
    <scope>NUCLEOTIDE SEQUENCE</scope>
    <source>
        <strain evidence="1">LEGE 11467</strain>
    </source>
</reference>